<keyword evidence="2" id="KW-0732">Signal</keyword>
<evidence type="ECO:0000313" key="4">
    <source>
        <dbReference type="Proteomes" id="UP000559860"/>
    </source>
</evidence>
<evidence type="ECO:0000313" key="3">
    <source>
        <dbReference type="EMBL" id="MBB2169941.1"/>
    </source>
</evidence>
<keyword evidence="1" id="KW-0472">Membrane</keyword>
<dbReference type="RefSeq" id="WP_182987421.1">
    <property type="nucleotide sequence ID" value="NZ_JABEQD010000015.1"/>
</dbReference>
<evidence type="ECO:0008006" key="5">
    <source>
        <dbReference type="Google" id="ProtNLM"/>
    </source>
</evidence>
<dbReference type="EMBL" id="JABEQD010000015">
    <property type="protein sequence ID" value="MBB2169941.1"/>
    <property type="molecule type" value="Genomic_DNA"/>
</dbReference>
<reference evidence="3 4" key="1">
    <citation type="submission" date="2020-04" db="EMBL/GenBank/DDBJ databases">
        <title>Description of novel Gluconacetobacter.</title>
        <authorList>
            <person name="Sombolestani A."/>
        </authorList>
    </citation>
    <scope>NUCLEOTIDE SEQUENCE [LARGE SCALE GENOMIC DNA]</scope>
    <source>
        <strain evidence="3 4">LMG 27801</strain>
    </source>
</reference>
<protein>
    <recommendedName>
        <fullName evidence="5">TrbC/VIRB2 family protein</fullName>
    </recommendedName>
</protein>
<gene>
    <name evidence="3" type="ORF">HLH36_16585</name>
</gene>
<organism evidence="3 4">
    <name type="scientific">Gluconacetobacter aggeris</name>
    <dbReference type="NCBI Taxonomy" id="1286186"/>
    <lineage>
        <taxon>Bacteria</taxon>
        <taxon>Pseudomonadati</taxon>
        <taxon>Pseudomonadota</taxon>
        <taxon>Alphaproteobacteria</taxon>
        <taxon>Acetobacterales</taxon>
        <taxon>Acetobacteraceae</taxon>
        <taxon>Gluconacetobacter</taxon>
    </lineage>
</organism>
<name>A0A7W4IVR6_9PROT</name>
<keyword evidence="1" id="KW-0812">Transmembrane</keyword>
<accession>A0A7W4IVR6</accession>
<feature type="transmembrane region" description="Helical" evidence="1">
    <location>
        <begin position="89"/>
        <end position="109"/>
    </location>
</feature>
<sequence length="134" mass="14458">MPNLDSPRRTPGIRRATALTALALSVVVFAPGAHAQAIDDIMQQSTGHALSAWSYLMNAFCWILGSVLLIMCGLGWYQHQRNPNAGSRPGMLVAAGVLGGVFLAFPFFAKTASFTIFNSGPTVTGEQQQMRFDR</sequence>
<evidence type="ECO:0000256" key="1">
    <source>
        <dbReference type="SAM" id="Phobius"/>
    </source>
</evidence>
<proteinExistence type="predicted"/>
<feature type="signal peptide" evidence="2">
    <location>
        <begin position="1"/>
        <end position="35"/>
    </location>
</feature>
<evidence type="ECO:0000256" key="2">
    <source>
        <dbReference type="SAM" id="SignalP"/>
    </source>
</evidence>
<keyword evidence="4" id="KW-1185">Reference proteome</keyword>
<keyword evidence="1" id="KW-1133">Transmembrane helix</keyword>
<comment type="caution">
    <text evidence="3">The sequence shown here is derived from an EMBL/GenBank/DDBJ whole genome shotgun (WGS) entry which is preliminary data.</text>
</comment>
<feature type="transmembrane region" description="Helical" evidence="1">
    <location>
        <begin position="55"/>
        <end position="77"/>
    </location>
</feature>
<feature type="chain" id="PRO_5031233825" description="TrbC/VIRB2 family protein" evidence="2">
    <location>
        <begin position="36"/>
        <end position="134"/>
    </location>
</feature>
<dbReference type="Proteomes" id="UP000559860">
    <property type="component" value="Unassembled WGS sequence"/>
</dbReference>
<dbReference type="AlphaFoldDB" id="A0A7W4IVR6"/>